<protein>
    <recommendedName>
        <fullName evidence="3">Transposase</fullName>
    </recommendedName>
</protein>
<dbReference type="EMBL" id="JAPFFF010000003">
    <property type="protein sequence ID" value="KAK8893988.1"/>
    <property type="molecule type" value="Genomic_DNA"/>
</dbReference>
<evidence type="ECO:0000313" key="1">
    <source>
        <dbReference type="EMBL" id="KAK8893988.1"/>
    </source>
</evidence>
<gene>
    <name evidence="1" type="ORF">M9Y10_022418</name>
</gene>
<evidence type="ECO:0000313" key="2">
    <source>
        <dbReference type="Proteomes" id="UP001470230"/>
    </source>
</evidence>
<reference evidence="1 2" key="1">
    <citation type="submission" date="2024-04" db="EMBL/GenBank/DDBJ databases">
        <title>Tritrichomonas musculus Genome.</title>
        <authorList>
            <person name="Alves-Ferreira E."/>
            <person name="Grigg M."/>
            <person name="Lorenzi H."/>
            <person name="Galac M."/>
        </authorList>
    </citation>
    <scope>NUCLEOTIDE SEQUENCE [LARGE SCALE GENOMIC DNA]</scope>
    <source>
        <strain evidence="1 2">EAF2021</strain>
    </source>
</reference>
<evidence type="ECO:0008006" key="3">
    <source>
        <dbReference type="Google" id="ProtNLM"/>
    </source>
</evidence>
<accession>A0ABR2KT30</accession>
<comment type="caution">
    <text evidence="1">The sequence shown here is derived from an EMBL/GenBank/DDBJ whole genome shotgun (WGS) entry which is preliminary data.</text>
</comment>
<dbReference type="Proteomes" id="UP001470230">
    <property type="component" value="Unassembled WGS sequence"/>
</dbReference>
<proteinExistence type="predicted"/>
<sequence length="120" mass="13881">MQKEQHTSTHMVHGKKKNISEKIVNRLLNENMFKTKVPCFSPKDRNTFGAMVLRYLWADVMKKLQKDSLIVFIDETAVFLGRNKRSARGFYSVVPIVNKPPHSLKKMTILTAIIPNFDMC</sequence>
<name>A0ABR2KT30_9EUKA</name>
<organism evidence="1 2">
    <name type="scientific">Tritrichomonas musculus</name>
    <dbReference type="NCBI Taxonomy" id="1915356"/>
    <lineage>
        <taxon>Eukaryota</taxon>
        <taxon>Metamonada</taxon>
        <taxon>Parabasalia</taxon>
        <taxon>Tritrichomonadida</taxon>
        <taxon>Tritrichomonadidae</taxon>
        <taxon>Tritrichomonas</taxon>
    </lineage>
</organism>
<keyword evidence="2" id="KW-1185">Reference proteome</keyword>